<dbReference type="GO" id="GO:0005524">
    <property type="term" value="F:ATP binding"/>
    <property type="evidence" value="ECO:0007669"/>
    <property type="project" value="UniProtKB-UniRule"/>
</dbReference>
<dbReference type="InterPro" id="IPR011009">
    <property type="entry name" value="Kinase-like_dom_sf"/>
</dbReference>
<evidence type="ECO:0000256" key="4">
    <source>
        <dbReference type="ARBA" id="ARBA00004286"/>
    </source>
</evidence>
<evidence type="ECO:0000256" key="5">
    <source>
        <dbReference type="ARBA" id="ARBA00012513"/>
    </source>
</evidence>
<proteinExistence type="predicted"/>
<dbReference type="GeneID" id="115632671"/>
<evidence type="ECO:0000256" key="10">
    <source>
        <dbReference type="ARBA" id="ARBA00022679"/>
    </source>
</evidence>
<sequence>MSVSHRSLDHTLPDDAWKDSFDKLLDPIPHLRELNILKRDVRASFNMDSSVENSNPNIVISSVPNQKSISLKPPDFQLCTSISTPCAKRVSAELFNCGISPIVTKLVSRKGSTAQQVVTKLPVTEEPPLPRKRVCFGNVPATPEQRRPSKKNSDQNRRNMSQSTNLEQHRRSKATSDQNGRESRSSLILQPGKWRKSLCHWRRTHAQEPARISGPKKSLPACPPASDCSVECVGVIFNVPGRRKSIYIKDEPIEQISHEQRLLAYCEQSEPLPFVDVYAATKMPNSCKIGEGVYGEVFKYTVKKRPKIDVVLKVIPIEGSLEINGEAQKTYEQMLPEIIISKEMCNLRTNKTNSTAGFVDIYKVCLVKGKYPAHLLELWEKYDDEKESENDHPEVFMDDQLFVVLELKFAGQDMSTFTFTNAEQSYYALQQIMLTLAVGEEAYQFEHRDLHWGNILIEPTTLKQLSYKLNGISLTVPTKGLRLTIIDYTLSRITFDTCCHYNDLSSDEELFAATGDYQYDIYRMMREELGNDWTKFSPKTNVMWLSYVTAKLIDGVKYRSINTKTHHTYMEKLKDLQTRMLTFESAAHCVKSLRKLVEVLT</sequence>
<keyword evidence="10" id="KW-0808">Transferase</keyword>
<evidence type="ECO:0000256" key="14">
    <source>
        <dbReference type="ARBA" id="ARBA00023212"/>
    </source>
</evidence>
<gene>
    <name evidence="22" type="primary">LOC115632671</name>
</gene>
<name>A0A6J2UCG7_DROLE</name>
<dbReference type="GO" id="GO:0035556">
    <property type="term" value="P:intracellular signal transduction"/>
    <property type="evidence" value="ECO:0007669"/>
    <property type="project" value="TreeGrafter"/>
</dbReference>
<evidence type="ECO:0000313" key="22">
    <source>
        <dbReference type="RefSeq" id="XP_030385765.1"/>
    </source>
</evidence>
<keyword evidence="8" id="KW-0723">Serine/threonine-protein kinase</keyword>
<feature type="region of interest" description="Disordered" evidence="19">
    <location>
        <begin position="129"/>
        <end position="187"/>
    </location>
</feature>
<keyword evidence="12 22" id="KW-0418">Kinase</keyword>
<dbReference type="GO" id="GO:0010564">
    <property type="term" value="P:regulation of cell cycle process"/>
    <property type="evidence" value="ECO:0007669"/>
    <property type="project" value="UniProtKB-ARBA"/>
</dbReference>
<dbReference type="FunFam" id="1.10.510.10:FF:000401">
    <property type="entry name" value="serine/threonine-protein kinase haspin"/>
    <property type="match status" value="1"/>
</dbReference>
<dbReference type="Gene3D" id="1.10.510.10">
    <property type="entry name" value="Transferase(Phosphotransferase) domain 1"/>
    <property type="match status" value="1"/>
</dbReference>
<evidence type="ECO:0000256" key="7">
    <source>
        <dbReference type="ARBA" id="ARBA00022490"/>
    </source>
</evidence>
<reference evidence="22" key="1">
    <citation type="submission" date="2025-08" db="UniProtKB">
        <authorList>
            <consortium name="RefSeq"/>
        </authorList>
    </citation>
    <scope>IDENTIFICATION</scope>
    <source>
        <strain evidence="22">11010-0011.00</strain>
        <tissue evidence="22">Whole body</tissue>
    </source>
</reference>
<evidence type="ECO:0000256" key="12">
    <source>
        <dbReference type="ARBA" id="ARBA00022777"/>
    </source>
</evidence>
<dbReference type="GO" id="GO:0005819">
    <property type="term" value="C:spindle"/>
    <property type="evidence" value="ECO:0007669"/>
    <property type="project" value="UniProtKB-SubCell"/>
</dbReference>
<evidence type="ECO:0000256" key="11">
    <source>
        <dbReference type="ARBA" id="ARBA00022741"/>
    </source>
</evidence>
<keyword evidence="9" id="KW-0597">Phosphoprotein</keyword>
<keyword evidence="15" id="KW-0539">Nucleus</keyword>
<dbReference type="CTD" id="83903"/>
<evidence type="ECO:0000256" key="1">
    <source>
        <dbReference type="ARBA" id="ARBA00001946"/>
    </source>
</evidence>
<evidence type="ECO:0000256" key="6">
    <source>
        <dbReference type="ARBA" id="ARBA00022454"/>
    </source>
</evidence>
<protein>
    <recommendedName>
        <fullName evidence="5">non-specific serine/threonine protein kinase</fullName>
        <ecNumber evidence="5">2.7.11.1</ecNumber>
    </recommendedName>
</protein>
<keyword evidence="11 18" id="KW-0547">Nucleotide-binding</keyword>
<evidence type="ECO:0000256" key="15">
    <source>
        <dbReference type="ARBA" id="ARBA00023242"/>
    </source>
</evidence>
<dbReference type="Proteomes" id="UP000504634">
    <property type="component" value="Unplaced"/>
</dbReference>
<evidence type="ECO:0000256" key="2">
    <source>
        <dbReference type="ARBA" id="ARBA00004123"/>
    </source>
</evidence>
<dbReference type="InterPro" id="IPR000719">
    <property type="entry name" value="Prot_kinase_dom"/>
</dbReference>
<dbReference type="PROSITE" id="PS50011">
    <property type="entry name" value="PROTEIN_KINASE_DOM"/>
    <property type="match status" value="1"/>
</dbReference>
<keyword evidence="7" id="KW-0963">Cytoplasm</keyword>
<evidence type="ECO:0000256" key="8">
    <source>
        <dbReference type="ARBA" id="ARBA00022527"/>
    </source>
</evidence>
<dbReference type="AlphaFoldDB" id="A0A6J2UCG7"/>
<evidence type="ECO:0000256" key="16">
    <source>
        <dbReference type="ARBA" id="ARBA00047899"/>
    </source>
</evidence>
<keyword evidence="14" id="KW-0206">Cytoskeleton</keyword>
<keyword evidence="6" id="KW-0158">Chromosome</keyword>
<evidence type="ECO:0000256" key="17">
    <source>
        <dbReference type="ARBA" id="ARBA00048679"/>
    </source>
</evidence>
<dbReference type="GO" id="GO:0005634">
    <property type="term" value="C:nucleus"/>
    <property type="evidence" value="ECO:0007669"/>
    <property type="project" value="UniProtKB-SubCell"/>
</dbReference>
<feature type="domain" description="Protein kinase" evidence="20">
    <location>
        <begin position="283"/>
        <end position="601"/>
    </location>
</feature>
<dbReference type="Pfam" id="PF12330">
    <property type="entry name" value="Haspin_kinase"/>
    <property type="match status" value="1"/>
</dbReference>
<evidence type="ECO:0000256" key="3">
    <source>
        <dbReference type="ARBA" id="ARBA00004186"/>
    </source>
</evidence>
<dbReference type="Gene3D" id="3.30.200.20">
    <property type="entry name" value="Phosphorylase Kinase, domain 1"/>
    <property type="match status" value="1"/>
</dbReference>
<dbReference type="GO" id="GO:0005737">
    <property type="term" value="C:cytoplasm"/>
    <property type="evidence" value="ECO:0007669"/>
    <property type="project" value="TreeGrafter"/>
</dbReference>
<dbReference type="EC" id="2.7.11.1" evidence="5"/>
<comment type="catalytic activity">
    <reaction evidence="16">
        <text>L-threonyl-[protein] + ATP = O-phospho-L-threonyl-[protein] + ADP + H(+)</text>
        <dbReference type="Rhea" id="RHEA:46608"/>
        <dbReference type="Rhea" id="RHEA-COMP:11060"/>
        <dbReference type="Rhea" id="RHEA-COMP:11605"/>
        <dbReference type="ChEBI" id="CHEBI:15378"/>
        <dbReference type="ChEBI" id="CHEBI:30013"/>
        <dbReference type="ChEBI" id="CHEBI:30616"/>
        <dbReference type="ChEBI" id="CHEBI:61977"/>
        <dbReference type="ChEBI" id="CHEBI:456216"/>
        <dbReference type="EC" id="2.7.11.1"/>
    </reaction>
</comment>
<dbReference type="InterPro" id="IPR024604">
    <property type="entry name" value="GSG2_C"/>
</dbReference>
<dbReference type="SMART" id="SM01331">
    <property type="entry name" value="DUF3635"/>
    <property type="match status" value="1"/>
</dbReference>
<evidence type="ECO:0000256" key="18">
    <source>
        <dbReference type="PROSITE-ProRule" id="PRU10141"/>
    </source>
</evidence>
<feature type="compositionally biased region" description="Basic and acidic residues" evidence="19">
    <location>
        <begin position="144"/>
        <end position="157"/>
    </location>
</feature>
<dbReference type="PANTHER" id="PTHR24419">
    <property type="entry name" value="INTERLEUKIN-1 RECEPTOR-ASSOCIATED KINASE"/>
    <property type="match status" value="1"/>
</dbReference>
<evidence type="ECO:0000313" key="21">
    <source>
        <dbReference type="Proteomes" id="UP000504634"/>
    </source>
</evidence>
<comment type="catalytic activity">
    <reaction evidence="17">
        <text>L-seryl-[protein] + ATP = O-phospho-L-seryl-[protein] + ADP + H(+)</text>
        <dbReference type="Rhea" id="RHEA:17989"/>
        <dbReference type="Rhea" id="RHEA-COMP:9863"/>
        <dbReference type="Rhea" id="RHEA-COMP:11604"/>
        <dbReference type="ChEBI" id="CHEBI:15378"/>
        <dbReference type="ChEBI" id="CHEBI:29999"/>
        <dbReference type="ChEBI" id="CHEBI:30616"/>
        <dbReference type="ChEBI" id="CHEBI:83421"/>
        <dbReference type="ChEBI" id="CHEBI:456216"/>
        <dbReference type="EC" id="2.7.11.1"/>
    </reaction>
</comment>
<dbReference type="SUPFAM" id="SSF56112">
    <property type="entry name" value="Protein kinase-like (PK-like)"/>
    <property type="match status" value="1"/>
</dbReference>
<organism evidence="21 22">
    <name type="scientific">Drosophila lebanonensis</name>
    <name type="common">Fruit fly</name>
    <name type="synonym">Scaptodrosophila lebanonensis</name>
    <dbReference type="NCBI Taxonomy" id="7225"/>
    <lineage>
        <taxon>Eukaryota</taxon>
        <taxon>Metazoa</taxon>
        <taxon>Ecdysozoa</taxon>
        <taxon>Arthropoda</taxon>
        <taxon>Hexapoda</taxon>
        <taxon>Insecta</taxon>
        <taxon>Pterygota</taxon>
        <taxon>Neoptera</taxon>
        <taxon>Endopterygota</taxon>
        <taxon>Diptera</taxon>
        <taxon>Brachycera</taxon>
        <taxon>Muscomorpha</taxon>
        <taxon>Ephydroidea</taxon>
        <taxon>Drosophilidae</taxon>
        <taxon>Scaptodrosophila</taxon>
    </lineage>
</organism>
<evidence type="ECO:0000259" key="20">
    <source>
        <dbReference type="PROSITE" id="PS50011"/>
    </source>
</evidence>
<dbReference type="InterPro" id="IPR017441">
    <property type="entry name" value="Protein_kinase_ATP_BS"/>
</dbReference>
<keyword evidence="13 18" id="KW-0067">ATP-binding</keyword>
<dbReference type="OrthoDB" id="21018at2759"/>
<feature type="binding site" evidence="18">
    <location>
        <position position="313"/>
    </location>
    <ligand>
        <name>ATP</name>
        <dbReference type="ChEBI" id="CHEBI:30616"/>
    </ligand>
</feature>
<dbReference type="RefSeq" id="XP_030385765.1">
    <property type="nucleotide sequence ID" value="XM_030529905.1"/>
</dbReference>
<dbReference type="GO" id="GO:0005694">
    <property type="term" value="C:chromosome"/>
    <property type="evidence" value="ECO:0007669"/>
    <property type="project" value="UniProtKB-SubCell"/>
</dbReference>
<keyword evidence="21" id="KW-1185">Reference proteome</keyword>
<dbReference type="GO" id="GO:0072354">
    <property type="term" value="F:histone H3T3 kinase activity"/>
    <property type="evidence" value="ECO:0007669"/>
    <property type="project" value="TreeGrafter"/>
</dbReference>
<evidence type="ECO:0000256" key="13">
    <source>
        <dbReference type="ARBA" id="ARBA00022840"/>
    </source>
</evidence>
<dbReference type="PANTHER" id="PTHR24419:SF18">
    <property type="entry name" value="SERINE_THREONINE-PROTEIN KINASE HASPIN"/>
    <property type="match status" value="1"/>
</dbReference>
<comment type="subcellular location">
    <subcellularLocation>
        <location evidence="4">Chromosome</location>
    </subcellularLocation>
    <subcellularLocation>
        <location evidence="3">Cytoplasm</location>
        <location evidence="3">Cytoskeleton</location>
        <location evidence="3">Spindle</location>
    </subcellularLocation>
    <subcellularLocation>
        <location evidence="2">Nucleus</location>
    </subcellularLocation>
</comment>
<accession>A0A6J2UCG7</accession>
<evidence type="ECO:0000256" key="9">
    <source>
        <dbReference type="ARBA" id="ARBA00022553"/>
    </source>
</evidence>
<dbReference type="FunFam" id="3.30.200.20:FF:000409">
    <property type="entry name" value="serine/threonine-protein kinase haspin"/>
    <property type="match status" value="1"/>
</dbReference>
<evidence type="ECO:0000256" key="19">
    <source>
        <dbReference type="SAM" id="MobiDB-lite"/>
    </source>
</evidence>
<comment type="cofactor">
    <cofactor evidence="1">
        <name>Mg(2+)</name>
        <dbReference type="ChEBI" id="CHEBI:18420"/>
    </cofactor>
</comment>
<dbReference type="GO" id="GO:0000278">
    <property type="term" value="P:mitotic cell cycle"/>
    <property type="evidence" value="ECO:0007669"/>
    <property type="project" value="TreeGrafter"/>
</dbReference>
<dbReference type="PROSITE" id="PS00107">
    <property type="entry name" value="PROTEIN_KINASE_ATP"/>
    <property type="match status" value="1"/>
</dbReference>